<feature type="compositionally biased region" description="Basic and acidic residues" evidence="2">
    <location>
        <begin position="394"/>
        <end position="410"/>
    </location>
</feature>
<feature type="compositionally biased region" description="Low complexity" evidence="2">
    <location>
        <begin position="662"/>
        <end position="672"/>
    </location>
</feature>
<reference evidence="3 4" key="1">
    <citation type="submission" date="2008-07" db="EMBL/GenBank/DDBJ databases">
        <authorList>
            <person name="El-Sayed N."/>
            <person name="Caler E."/>
            <person name="Inman J."/>
            <person name="Amedeo P."/>
            <person name="Hass B."/>
            <person name="Wortman J."/>
        </authorList>
    </citation>
    <scope>NUCLEOTIDE SEQUENCE [LARGE SCALE GENOMIC DNA]</scope>
    <source>
        <strain evidence="4">ATCC 50983 / TXsc</strain>
    </source>
</reference>
<feature type="region of interest" description="Disordered" evidence="2">
    <location>
        <begin position="523"/>
        <end position="591"/>
    </location>
</feature>
<dbReference type="OrthoDB" id="445322at2759"/>
<dbReference type="AlphaFoldDB" id="C5LS17"/>
<keyword evidence="4" id="KW-1185">Reference proteome</keyword>
<protein>
    <submittedName>
        <fullName evidence="3">M protein, serotype 12, putative</fullName>
    </submittedName>
</protein>
<evidence type="ECO:0000256" key="1">
    <source>
        <dbReference type="SAM" id="Coils"/>
    </source>
</evidence>
<keyword evidence="1" id="KW-0175">Coiled coil</keyword>
<feature type="compositionally biased region" description="Basic and acidic residues" evidence="2">
    <location>
        <begin position="359"/>
        <end position="371"/>
    </location>
</feature>
<feature type="compositionally biased region" description="Acidic residues" evidence="2">
    <location>
        <begin position="545"/>
        <end position="554"/>
    </location>
</feature>
<accession>C5LS17</accession>
<feature type="compositionally biased region" description="Basic and acidic residues" evidence="2">
    <location>
        <begin position="110"/>
        <end position="123"/>
    </location>
</feature>
<feature type="region of interest" description="Disordered" evidence="2">
    <location>
        <begin position="322"/>
        <end position="477"/>
    </location>
</feature>
<feature type="region of interest" description="Disordered" evidence="2">
    <location>
        <begin position="94"/>
        <end position="137"/>
    </location>
</feature>
<feature type="compositionally biased region" description="Basic and acidic residues" evidence="2">
    <location>
        <begin position="428"/>
        <end position="442"/>
    </location>
</feature>
<feature type="compositionally biased region" description="Polar residues" evidence="2">
    <location>
        <begin position="673"/>
        <end position="685"/>
    </location>
</feature>
<feature type="compositionally biased region" description="Basic and acidic residues" evidence="2">
    <location>
        <begin position="322"/>
        <end position="331"/>
    </location>
</feature>
<name>C5LS17_PERM5</name>
<evidence type="ECO:0000313" key="4">
    <source>
        <dbReference type="Proteomes" id="UP000007800"/>
    </source>
</evidence>
<evidence type="ECO:0000313" key="3">
    <source>
        <dbReference type="EMBL" id="EER00489.1"/>
    </source>
</evidence>
<feature type="region of interest" description="Disordered" evidence="2">
    <location>
        <begin position="1"/>
        <end position="20"/>
    </location>
</feature>
<dbReference type="GeneID" id="9043563"/>
<organism evidence="4">
    <name type="scientific">Perkinsus marinus (strain ATCC 50983 / TXsc)</name>
    <dbReference type="NCBI Taxonomy" id="423536"/>
    <lineage>
        <taxon>Eukaryota</taxon>
        <taxon>Sar</taxon>
        <taxon>Alveolata</taxon>
        <taxon>Perkinsozoa</taxon>
        <taxon>Perkinsea</taxon>
        <taxon>Perkinsida</taxon>
        <taxon>Perkinsidae</taxon>
        <taxon>Perkinsus</taxon>
    </lineage>
</organism>
<gene>
    <name evidence="3" type="ORF">Pmar_PMAR018372</name>
</gene>
<dbReference type="InParanoid" id="C5LS17"/>
<evidence type="ECO:0000256" key="2">
    <source>
        <dbReference type="SAM" id="MobiDB-lite"/>
    </source>
</evidence>
<feature type="coiled-coil region" evidence="1">
    <location>
        <begin position="164"/>
        <end position="248"/>
    </location>
</feature>
<feature type="region of interest" description="Disordered" evidence="2">
    <location>
        <begin position="639"/>
        <end position="772"/>
    </location>
</feature>
<proteinExistence type="predicted"/>
<dbReference type="RefSeq" id="XP_002767771.1">
    <property type="nucleotide sequence ID" value="XM_002767725.1"/>
</dbReference>
<dbReference type="Proteomes" id="UP000007800">
    <property type="component" value="Unassembled WGS sequence"/>
</dbReference>
<dbReference type="EMBL" id="GG685006">
    <property type="protein sequence ID" value="EER00489.1"/>
    <property type="molecule type" value="Genomic_DNA"/>
</dbReference>
<sequence length="772" mass="85739">MASYGSSYPSPNVDFSYSTAPSPNTRQIMADMAEFYPKLAPEYQAQAREAHEHVLQLQRQGMTNEALSLLEHMRNQMREMVRTGLTPGHIPVSREVDDSSQANDLNVRPKVQDSERHSWKTELPRGATRRPGGAEIGSQPELVDQLFSTPVVNVPVTAPVIQRHRKDAESIRRLRRQVRELKVELARTKGPESAEEMERKLKMQEMEEKYSTLENTVRDLRSVLSEQLSKTSQVVQQTESKVKEEKEKAERPKNPFCRHGVDDDVCEFCETRKARTVRAERSPAVNRSVAQETYDNLFLEMQNTLLSYQRSLMETLKSRKEELKKNEDMNKNEPTSNPKGVNNKGDDDDDDDEFSATKLEYEKRWGKETELSPRTLALASANESRTAAEAAVKQQEEAEKKAKEQEEKVKSFQRQARKAAGSSKKSGTTKDSKNTSKSDKKKATTTATTVAKGKDGDSDDEDSDDSDIVAKVLDGGNGEDVAASIQLAELRKHQQAEIEKQRNTLDEQRRAIEEQTARLKQLQEELKARANQQELRPHAEALSTDNEEEEDDESSPSNSPAVYQPSGGVWVPGRPAGREEYINQQQPSQGAVPLVNAVLVPPEKIVGEQQQEVASPSYAAVASGVPPQYAASQSGFAIPQAQVPMPPPRTVRVPTAELEGHQPLPQGGQQQQYYTRPSAAQQPQQSTVPKVVTPSPPKFPKVPTVGAKKTRKSSGSNPQMPPQASVATPVEEPGRVPGIRRKLTGNLSGAEGWPGVETPAPPDSTEFKWPQQ</sequence>
<feature type="compositionally biased region" description="Acidic residues" evidence="2">
    <location>
        <begin position="457"/>
        <end position="467"/>
    </location>
</feature>